<dbReference type="InterPro" id="IPR036583">
    <property type="entry name" value="23S_rRNA_IVS_sf"/>
</dbReference>
<dbReference type="CDD" id="cd16377">
    <property type="entry name" value="23S_rRNA_IVP_like"/>
    <property type="match status" value="1"/>
</dbReference>
<dbReference type="Gene3D" id="1.20.1440.60">
    <property type="entry name" value="23S rRNA-intervening sequence"/>
    <property type="match status" value="1"/>
</dbReference>
<dbReference type="SUPFAM" id="SSF158446">
    <property type="entry name" value="IVS-encoded protein-like"/>
    <property type="match status" value="1"/>
</dbReference>
<dbReference type="PANTHER" id="PTHR38471">
    <property type="entry name" value="FOUR HELIX BUNDLE PROTEIN"/>
    <property type="match status" value="1"/>
</dbReference>
<gene>
    <name evidence="1" type="ORF">BU251_01395</name>
</gene>
<dbReference type="InterPro" id="IPR012657">
    <property type="entry name" value="23S_rRNA-intervening_sequence"/>
</dbReference>
<dbReference type="EMBL" id="CP019384">
    <property type="protein sequence ID" value="QAT16477.1"/>
    <property type="molecule type" value="Genomic_DNA"/>
</dbReference>
<name>A0A410P2P8_VELA1</name>
<sequence>MAFLFESLEVYQKAIAFADEISGLTEGFSKGSYYLTDQLNRAALSISTNIAEGNGRYGKPDRKNFFRISRGSAFECIPILELCKRKKLIGEEKHKAPKENLDEMRKMLSGLMNY</sequence>
<dbReference type="Pfam" id="PF05635">
    <property type="entry name" value="23S_rRNA_IVP"/>
    <property type="match status" value="1"/>
</dbReference>
<dbReference type="Proteomes" id="UP000287243">
    <property type="component" value="Chromosome"/>
</dbReference>
<dbReference type="OrthoDB" id="276165at2"/>
<evidence type="ECO:0000313" key="2">
    <source>
        <dbReference type="Proteomes" id="UP000287243"/>
    </source>
</evidence>
<dbReference type="PANTHER" id="PTHR38471:SF2">
    <property type="entry name" value="FOUR HELIX BUNDLE PROTEIN"/>
    <property type="match status" value="1"/>
</dbReference>
<protein>
    <submittedName>
        <fullName evidence="1">Four helix bundle protein</fullName>
    </submittedName>
</protein>
<dbReference type="KEGG" id="vai:BU251_01395"/>
<organism evidence="1 2">
    <name type="scientific">Velamenicoccus archaeovorus</name>
    <dbReference type="NCBI Taxonomy" id="1930593"/>
    <lineage>
        <taxon>Bacteria</taxon>
        <taxon>Pseudomonadati</taxon>
        <taxon>Candidatus Omnitrophota</taxon>
        <taxon>Candidatus Velamenicoccus</taxon>
    </lineage>
</organism>
<reference evidence="1 2" key="1">
    <citation type="submission" date="2017-01" db="EMBL/GenBank/DDBJ databases">
        <title>First insights into the biology of 'candidatus Vampirococcus archaeovorus'.</title>
        <authorList>
            <person name="Kizina J."/>
            <person name="Jordan S."/>
            <person name="Stueber K."/>
            <person name="Reinhardt R."/>
            <person name="Harder J."/>
        </authorList>
    </citation>
    <scope>NUCLEOTIDE SEQUENCE [LARGE SCALE GENOMIC DNA]</scope>
    <source>
        <strain evidence="1 2">LiM</strain>
    </source>
</reference>
<dbReference type="AlphaFoldDB" id="A0A410P2P8"/>
<keyword evidence="2" id="KW-1185">Reference proteome</keyword>
<accession>A0A410P2P8</accession>
<proteinExistence type="predicted"/>
<evidence type="ECO:0000313" key="1">
    <source>
        <dbReference type="EMBL" id="QAT16477.1"/>
    </source>
</evidence>
<dbReference type="RefSeq" id="WP_128699115.1">
    <property type="nucleotide sequence ID" value="NZ_CP019384.1"/>
</dbReference>
<dbReference type="NCBIfam" id="TIGR02436">
    <property type="entry name" value="four helix bundle protein"/>
    <property type="match status" value="1"/>
</dbReference>